<comment type="pathway">
    <text evidence="4">Amine and polyamine biosynthesis; spermidine biosynthesis; spermidine from putrescine: step 1/1.</text>
</comment>
<dbReference type="PANTHER" id="PTHR43317:SF1">
    <property type="entry name" value="THERMOSPERMINE SYNTHASE ACAULIS5"/>
    <property type="match status" value="1"/>
</dbReference>
<evidence type="ECO:0000313" key="5">
    <source>
        <dbReference type="EMBL" id="AZV43803.1"/>
    </source>
</evidence>
<evidence type="ECO:0000256" key="1">
    <source>
        <dbReference type="ARBA" id="ARBA00007867"/>
    </source>
</evidence>
<feature type="binding site" evidence="4">
    <location>
        <position position="112"/>
    </location>
    <ligand>
        <name>S-methyl-5'-thioadenosine</name>
        <dbReference type="ChEBI" id="CHEBI:17509"/>
    </ligand>
</feature>
<reference evidence="5 6" key="1">
    <citation type="submission" date="2018-01" db="EMBL/GenBank/DDBJ databases">
        <title>Bacillus asahii Genome sequencing and assembly.</title>
        <authorList>
            <person name="Jiang H."/>
            <person name="Feng Y."/>
            <person name="Zhao F."/>
            <person name="Lin X."/>
        </authorList>
    </citation>
    <scope>NUCLEOTIDE SEQUENCE [LARGE SCALE GENOMIC DNA]</scope>
    <source>
        <strain evidence="5 6">OM18</strain>
    </source>
</reference>
<protein>
    <recommendedName>
        <fullName evidence="4">Polyamine aminopropyltransferase</fullName>
    </recommendedName>
    <alternativeName>
        <fullName evidence="4">Putrescine aminopropyltransferase</fullName>
        <shortName evidence="4">PAPT</shortName>
    </alternativeName>
    <alternativeName>
        <fullName evidence="4">Spermidine synthase</fullName>
        <shortName evidence="4">SPDS</shortName>
        <shortName evidence="4">SPDSY</shortName>
        <ecNumber evidence="4">2.5.1.16</ecNumber>
    </alternativeName>
</protein>
<comment type="similarity">
    <text evidence="1 4">Belongs to the spermidine/spermine synthase family.</text>
</comment>
<dbReference type="HAMAP" id="MF_00198">
    <property type="entry name" value="Spermidine_synth"/>
    <property type="match status" value="1"/>
</dbReference>
<name>A0A3Q9RNT5_9BACI</name>
<evidence type="ECO:0000256" key="3">
    <source>
        <dbReference type="ARBA" id="ARBA00023115"/>
    </source>
</evidence>
<proteinExistence type="inferred from homology"/>
<dbReference type="InterPro" id="IPR001045">
    <property type="entry name" value="Spermi_synthase"/>
</dbReference>
<evidence type="ECO:0000256" key="4">
    <source>
        <dbReference type="HAMAP-Rule" id="MF_00198"/>
    </source>
</evidence>
<evidence type="ECO:0000256" key="2">
    <source>
        <dbReference type="ARBA" id="ARBA00022679"/>
    </source>
</evidence>
<dbReference type="KEGG" id="pasa:BAOM_3194"/>
<sequence length="303" mass="34572">MDQPFELHGDSIRDYICKDEEPEGDYRILRTFKTPTQRIALVDYIGEMLIYSNGDVMFGTTDGESIYAEVMVHIPMAAARKRKNVLIIGGGGGVTTREALRYSEVEKITTLDIDEVMIDFGKNLEALVQFNQGSLNHPKVQVVIEDGRKFVEKAGEKWDVIIIDLPEPTDKCPELSRLFSREFYSFLKDRLEPGGAISVACSAFPWMPEYFWSIQKTLKKAGFYVLPYHNFVARDGEDWAFCLATTSPVKANDLRMLVPTQYLSLERLTDMFYMPFHFVNFKNKGKVQTDSNTVLLDIVNEAD</sequence>
<dbReference type="GO" id="GO:0010487">
    <property type="term" value="F:thermospermine synthase activity"/>
    <property type="evidence" value="ECO:0007669"/>
    <property type="project" value="UniProtKB-ARBA"/>
</dbReference>
<keyword evidence="4" id="KW-0745">Spermidine biosynthesis</keyword>
<keyword evidence="2 4" id="KW-0808">Transferase</keyword>
<dbReference type="RefSeq" id="WP_252282476.1">
    <property type="nucleotide sequence ID" value="NZ_CP026095.1"/>
</dbReference>
<comment type="subunit">
    <text evidence="4">Homodimer or homotetramer.</text>
</comment>
<dbReference type="EMBL" id="CP026095">
    <property type="protein sequence ID" value="AZV43803.1"/>
    <property type="molecule type" value="Genomic_DNA"/>
</dbReference>
<dbReference type="InterPro" id="IPR029063">
    <property type="entry name" value="SAM-dependent_MTases_sf"/>
</dbReference>
<comment type="catalytic activity">
    <reaction evidence="4">
        <text>S-adenosyl 3-(methylsulfanyl)propylamine + putrescine = S-methyl-5'-thioadenosine + spermidine + H(+)</text>
        <dbReference type="Rhea" id="RHEA:12721"/>
        <dbReference type="ChEBI" id="CHEBI:15378"/>
        <dbReference type="ChEBI" id="CHEBI:17509"/>
        <dbReference type="ChEBI" id="CHEBI:57443"/>
        <dbReference type="ChEBI" id="CHEBI:57834"/>
        <dbReference type="ChEBI" id="CHEBI:326268"/>
        <dbReference type="EC" id="2.5.1.16"/>
    </reaction>
</comment>
<comment type="caution">
    <text evidence="4">Lacks conserved residue(s) required for the propagation of feature annotation.</text>
</comment>
<accession>A0A3Q9RNT5</accession>
<organism evidence="5 6">
    <name type="scientific">Peribacillus asahii</name>
    <dbReference type="NCBI Taxonomy" id="228899"/>
    <lineage>
        <taxon>Bacteria</taxon>
        <taxon>Bacillati</taxon>
        <taxon>Bacillota</taxon>
        <taxon>Bacilli</taxon>
        <taxon>Bacillales</taxon>
        <taxon>Bacillaceae</taxon>
        <taxon>Peribacillus</taxon>
    </lineage>
</organism>
<comment type="function">
    <text evidence="4">Catalyzes the irreversible transfer of a propylamine group from the amino donor S-adenosylmethioninamine (decarboxy-AdoMet) to putrescine (1,4-diaminobutane) to yield spermidine.</text>
</comment>
<dbReference type="Pfam" id="PF01564">
    <property type="entry name" value="Spermine_synth"/>
    <property type="match status" value="1"/>
</dbReference>
<dbReference type="EC" id="2.5.1.16" evidence="4"/>
<dbReference type="GO" id="GO:0004766">
    <property type="term" value="F:spermidine synthase activity"/>
    <property type="evidence" value="ECO:0007669"/>
    <property type="project" value="UniProtKB-UniRule"/>
</dbReference>
<dbReference type="CDD" id="cd02440">
    <property type="entry name" value="AdoMet_MTases"/>
    <property type="match status" value="1"/>
</dbReference>
<dbReference type="Gene3D" id="3.40.50.150">
    <property type="entry name" value="Vaccinia Virus protein VP39"/>
    <property type="match status" value="1"/>
</dbReference>
<gene>
    <name evidence="4 5" type="primary">speE</name>
    <name evidence="5" type="ORF">BAOM_3194</name>
</gene>
<dbReference type="GO" id="GO:0008295">
    <property type="term" value="P:spermidine biosynthetic process"/>
    <property type="evidence" value="ECO:0007669"/>
    <property type="project" value="UniProtKB-UniRule"/>
</dbReference>
<dbReference type="InterPro" id="IPR030374">
    <property type="entry name" value="PABS"/>
</dbReference>
<feature type="binding site" evidence="4">
    <location>
        <position position="37"/>
    </location>
    <ligand>
        <name>S-methyl-5'-thioadenosine</name>
        <dbReference type="ChEBI" id="CHEBI:17509"/>
    </ligand>
</feature>
<feature type="binding site" evidence="4">
    <location>
        <position position="173"/>
    </location>
    <ligand>
        <name>S-methyl-5'-thioadenosine</name>
        <dbReference type="ChEBI" id="CHEBI:17509"/>
    </ligand>
</feature>
<dbReference type="PROSITE" id="PS51006">
    <property type="entry name" value="PABS_2"/>
    <property type="match status" value="1"/>
</dbReference>
<dbReference type="SUPFAM" id="SSF53335">
    <property type="entry name" value="S-adenosyl-L-methionine-dependent methyltransferases"/>
    <property type="match status" value="1"/>
</dbReference>
<dbReference type="AlphaFoldDB" id="A0A3Q9RNT5"/>
<feature type="binding site" evidence="4">
    <location>
        <begin position="146"/>
        <end position="147"/>
    </location>
    <ligand>
        <name>S-methyl-5'-thioadenosine</name>
        <dbReference type="ChEBI" id="CHEBI:17509"/>
    </ligand>
</feature>
<dbReference type="PANTHER" id="PTHR43317">
    <property type="entry name" value="THERMOSPERMINE SYNTHASE ACAULIS5"/>
    <property type="match status" value="1"/>
</dbReference>
<dbReference type="UniPathway" id="UPA00248">
    <property type="reaction ID" value="UER00314"/>
</dbReference>
<keyword evidence="3 4" id="KW-0620">Polyamine biosynthesis</keyword>
<evidence type="ECO:0000313" key="6">
    <source>
        <dbReference type="Proteomes" id="UP000283095"/>
    </source>
</evidence>
<feature type="active site" description="Proton acceptor" evidence="4">
    <location>
        <position position="164"/>
    </location>
</feature>
<dbReference type="Proteomes" id="UP000283095">
    <property type="component" value="Chromosome"/>
</dbReference>